<dbReference type="AlphaFoldDB" id="A0A415QMF1"/>
<proteinExistence type="predicted"/>
<evidence type="ECO:0000259" key="1">
    <source>
        <dbReference type="Pfam" id="PF01695"/>
    </source>
</evidence>
<dbReference type="GO" id="GO:0005524">
    <property type="term" value="F:ATP binding"/>
    <property type="evidence" value="ECO:0007669"/>
    <property type="project" value="InterPro"/>
</dbReference>
<name>A0A415QMF1_9BACT</name>
<dbReference type="InterPro" id="IPR002611">
    <property type="entry name" value="IstB_ATP-bd"/>
</dbReference>
<feature type="domain" description="IstB-like ATP-binding" evidence="1">
    <location>
        <begin position="2"/>
        <end position="78"/>
    </location>
</feature>
<reference evidence="2 3" key="1">
    <citation type="submission" date="2018-08" db="EMBL/GenBank/DDBJ databases">
        <title>A genome reference for cultivated species of the human gut microbiota.</title>
        <authorList>
            <person name="Zou Y."/>
            <person name="Xue W."/>
            <person name="Luo G."/>
        </authorList>
    </citation>
    <scope>NUCLEOTIDE SEQUENCE [LARGE SCALE GENOMIC DNA]</scope>
    <source>
        <strain evidence="2 3">AF34-33</strain>
    </source>
</reference>
<sequence>MFDDFGLQPLENNSRLALLQILEDCYQRKSVIVTSQLSVSKWYDYINEPTLADAIMDRLTANVVRVELKGDSMRRKNQK</sequence>
<dbReference type="Proteomes" id="UP000286038">
    <property type="component" value="Unassembled WGS sequence"/>
</dbReference>
<organism evidence="2 3">
    <name type="scientific">Butyricimonas virosa</name>
    <dbReference type="NCBI Taxonomy" id="544645"/>
    <lineage>
        <taxon>Bacteria</taxon>
        <taxon>Pseudomonadati</taxon>
        <taxon>Bacteroidota</taxon>
        <taxon>Bacteroidia</taxon>
        <taxon>Bacteroidales</taxon>
        <taxon>Odoribacteraceae</taxon>
        <taxon>Butyricimonas</taxon>
    </lineage>
</organism>
<dbReference type="Gene3D" id="3.40.50.300">
    <property type="entry name" value="P-loop containing nucleotide triphosphate hydrolases"/>
    <property type="match status" value="1"/>
</dbReference>
<gene>
    <name evidence="2" type="ORF">DWZ68_05235</name>
</gene>
<evidence type="ECO:0000313" key="3">
    <source>
        <dbReference type="Proteomes" id="UP000286038"/>
    </source>
</evidence>
<comment type="caution">
    <text evidence="2">The sequence shown here is derived from an EMBL/GenBank/DDBJ whole genome shotgun (WGS) entry which is preliminary data.</text>
</comment>
<evidence type="ECO:0000313" key="2">
    <source>
        <dbReference type="EMBL" id="RHM45333.1"/>
    </source>
</evidence>
<protein>
    <recommendedName>
        <fullName evidence="1">IstB-like ATP-binding domain-containing protein</fullName>
    </recommendedName>
</protein>
<dbReference type="InterPro" id="IPR027417">
    <property type="entry name" value="P-loop_NTPase"/>
</dbReference>
<dbReference type="EMBL" id="QRPV01000004">
    <property type="protein sequence ID" value="RHM45333.1"/>
    <property type="molecule type" value="Genomic_DNA"/>
</dbReference>
<accession>A0A415QMF1</accession>
<dbReference type="Pfam" id="PF01695">
    <property type="entry name" value="IstB_IS21"/>
    <property type="match status" value="1"/>
</dbReference>